<gene>
    <name evidence="3" type="primary">Aste57867_23811</name>
    <name evidence="2" type="ORF">As57867_023738</name>
    <name evidence="3" type="ORF">ASTE57867_23811</name>
</gene>
<keyword evidence="1" id="KW-0812">Transmembrane</keyword>
<reference evidence="3 4" key="1">
    <citation type="submission" date="2019-03" db="EMBL/GenBank/DDBJ databases">
        <authorList>
            <person name="Gaulin E."/>
            <person name="Dumas B."/>
        </authorList>
    </citation>
    <scope>NUCLEOTIDE SEQUENCE [LARGE SCALE GENOMIC DNA]</scope>
    <source>
        <strain evidence="3">CBS 568.67</strain>
    </source>
</reference>
<evidence type="ECO:0000256" key="1">
    <source>
        <dbReference type="SAM" id="Phobius"/>
    </source>
</evidence>
<evidence type="ECO:0000313" key="3">
    <source>
        <dbReference type="EMBL" id="VFU00455.1"/>
    </source>
</evidence>
<dbReference type="EMBL" id="CAADRA010007338">
    <property type="protein sequence ID" value="VFU00455.1"/>
    <property type="molecule type" value="Genomic_DNA"/>
</dbReference>
<keyword evidence="1" id="KW-0472">Membrane</keyword>
<organism evidence="3 4">
    <name type="scientific">Aphanomyces stellatus</name>
    <dbReference type="NCBI Taxonomy" id="120398"/>
    <lineage>
        <taxon>Eukaryota</taxon>
        <taxon>Sar</taxon>
        <taxon>Stramenopiles</taxon>
        <taxon>Oomycota</taxon>
        <taxon>Saprolegniomycetes</taxon>
        <taxon>Saprolegniales</taxon>
        <taxon>Verrucalvaceae</taxon>
        <taxon>Aphanomyces</taxon>
    </lineage>
</organism>
<feature type="transmembrane region" description="Helical" evidence="1">
    <location>
        <begin position="606"/>
        <end position="631"/>
    </location>
</feature>
<feature type="transmembrane region" description="Helical" evidence="1">
    <location>
        <begin position="721"/>
        <end position="739"/>
    </location>
</feature>
<dbReference type="OrthoDB" id="10456454at2759"/>
<name>A0A485LPH1_9STRA</name>
<evidence type="ECO:0000313" key="4">
    <source>
        <dbReference type="Proteomes" id="UP000332933"/>
    </source>
</evidence>
<dbReference type="EMBL" id="VJMH01007312">
    <property type="protein sequence ID" value="KAF0684188.1"/>
    <property type="molecule type" value="Genomic_DNA"/>
</dbReference>
<feature type="transmembrane region" description="Helical" evidence="1">
    <location>
        <begin position="1495"/>
        <end position="1516"/>
    </location>
</feature>
<accession>A0A485LPH1</accession>
<feature type="transmembrane region" description="Helical" evidence="1">
    <location>
        <begin position="1537"/>
        <end position="1559"/>
    </location>
</feature>
<feature type="transmembrane region" description="Helical" evidence="1">
    <location>
        <begin position="1672"/>
        <end position="1689"/>
    </location>
</feature>
<feature type="transmembrane region" description="Helical" evidence="1">
    <location>
        <begin position="779"/>
        <end position="800"/>
    </location>
</feature>
<feature type="transmembrane region" description="Helical" evidence="1">
    <location>
        <begin position="691"/>
        <end position="714"/>
    </location>
</feature>
<feature type="transmembrane region" description="Helical" evidence="1">
    <location>
        <begin position="1623"/>
        <end position="1640"/>
    </location>
</feature>
<keyword evidence="1" id="KW-1133">Transmembrane helix</keyword>
<sequence>MKQPVAMALLPTASVAPTISLVPLPPRRRWPYVAGYVYLGLSLTCSFWYVRILTPSMENDFFWGGFNGSVQAFIMDAVNTLHLVSDNDDTAIPLTSAFFAQTKVYDDSVGLLVNCLPTYPRKLLYTQLTTDLALHIASIRIISPVNLMWITTQYCWVDFHRTFELAHTAARQARCSTASYTTNGAIYLEAMLRNTNMDDFYATLGGDGGEFTVAIVAALEKSATGAAWLTSLLAPHLTVADEAAWWRAQDITRWQLQYQNWKQTGISDTVAIASALGYMYNISTNVVPYSSLTYQWTTVYMYSGMYNDMRAAQSGNFSLVRGDMRFAPDLFEMQVFTNTALQIVVHNHVGPLNSIDLYIVAPPAALLEFGFAFQATLQEARLTRLGDAFHRAWQATQPTLEVMPRIHAWTVNPAWQFVGGSPLCNYNSTTSFVQAEWGFDDLCVTPRPMTVPWTRSSLLFAIVATRSDGILDNVCAIADAACMAMLQSATRLYALWEAAMTSSPVDADVVHAAVASLHDAPVEVVQFAVDALTNASVLLRQPLLDASDPVFSFLGWTMLFDWMDGTREVVSYEGDTTTLRLISYQYSASISLTPNLDQMPRDVGGLFVYGVWYVSCVSAAVVVAMTVASVMHGEWPSGVNLLQFSRVASFTWVGRPLLALRGVTAIALASSSTTQLVTVDGFTFLAPRPRAWWESVVVASEVTWVAAVVVDLCLVLNLRRFAWSAPLSTVLVFIVALVLERSTPMELLASSTRTCIIIDLDANIFCQGSVVLNGSYERVLLLVAAALLGTLTCACLGHVVPWSNTTTKPSSNLLYPGSAAEFLEPNLDGSCWLDCASHIMCGVLVLKISTATFIFDVKSWLVCSPSPSATSHRVATCHATTSTFRSIAVTHPYLDFTHRLYVVLSMVYVGCTLAGSLLYMSVLESKLSNDVWWTGFNTSAVHVYVARMSNALPYIWTQMAHDTSVLLDEPAFALANIFNKASTNEIIFSMGKATTAKFQFFTDLPAVIRGLRGMDGCHVPYIATQFCWLDFGRTWEMASTAKRQSRCLDNEISNAAVYVESILRNIDVNAFVSCWGDAFTVGVMSDLEASNQGQQWLDRTLRTTHLSIDDEVIAWRAQRLVTFDVQWQNYKLSGLLETIQAQNALGANYALSLKQSNGTWRFDDQTSFKMYWSWGSDLWAVGANESTIVPGASLLRSSPRFAFLNSTIEGALMQNGTLPQPLPSSGVLFHNTFGPYGSVDLKHVPIPATAQSLFNSFSVYVNQLLFENATALMLFSTIPSQTSLAPTPHDWTSSIYTFLGGNPLCIPAAASPAGAIGPYFGLRSPCSQIFQEASYIGPIEAVVAVLASNYQSPASNGSVCRAILDSSQQNCVRLLQSAVTFIDAYLVEFRAMYRAEMDAVEAVVSKMNVSLFQFAQVESSESLVVLRVNAFGFHRGMRFWGWSYLYQWHVGEREVLTLTGDDDAITLLSTVFRNVAFTLNPAEIPHSLSLYFLRGIQYVTAILVVVSTAVLALTIVNRGYIEPWNMLKLSRIGGIVWVGRPLLALRAISAMCLLCTGPLELVVTTTSGGSSSKFASRPPLTYLSALQTILISGEVTWLAYVLSDILSLLTKQYTRSYMGKSSMLLWAVSATLHLVWPLHVSTTLRRVCHGHDLDFHVVCNAGVIYIGRYDRFFVFLYLALGCTGLCYLVERVRRPRLAPCLPPSRLLYSLAVYTYPFERWTLGQHVYVDMASAFLNGLICMRHGPRTYILDVKTWRVTSVPTPTTTQDPRFDLSLPLTLENALDVT</sequence>
<evidence type="ECO:0000313" key="2">
    <source>
        <dbReference type="EMBL" id="KAF0684188.1"/>
    </source>
</evidence>
<protein>
    <submittedName>
        <fullName evidence="3">Aste57867_23811 protein</fullName>
    </submittedName>
</protein>
<proteinExistence type="predicted"/>
<reference evidence="2" key="2">
    <citation type="submission" date="2019-06" db="EMBL/GenBank/DDBJ databases">
        <title>Genomics analysis of Aphanomyces spp. identifies a new class of oomycete effector associated with host adaptation.</title>
        <authorList>
            <person name="Gaulin E."/>
        </authorList>
    </citation>
    <scope>NUCLEOTIDE SEQUENCE</scope>
    <source>
        <strain evidence="2">CBS 578.67</strain>
    </source>
</reference>
<feature type="transmembrane region" description="Helical" evidence="1">
    <location>
        <begin position="900"/>
        <end position="920"/>
    </location>
</feature>
<feature type="transmembrane region" description="Helical" evidence="1">
    <location>
        <begin position="1579"/>
        <end position="1602"/>
    </location>
</feature>
<dbReference type="Proteomes" id="UP000332933">
    <property type="component" value="Unassembled WGS sequence"/>
</dbReference>
<keyword evidence="4" id="KW-1185">Reference proteome</keyword>
<feature type="transmembrane region" description="Helical" evidence="1">
    <location>
        <begin position="30"/>
        <end position="50"/>
    </location>
</feature>